<evidence type="ECO:0000256" key="1">
    <source>
        <dbReference type="SAM" id="Phobius"/>
    </source>
</evidence>
<keyword evidence="1" id="KW-1133">Transmembrane helix</keyword>
<dbReference type="RefSeq" id="WP_344673458.1">
    <property type="nucleotide sequence ID" value="NZ_BAAAZI010000005.1"/>
</dbReference>
<accession>A0ABP7YF14</accession>
<sequence length="81" mass="9058">MKRNLQELSDQELLKESKNAKYVLGIFIGVIIVMVISGAISTIKQGINVFTFLPVVFLGIAVSFSSHYTKVKNELKSRNIE</sequence>
<comment type="caution">
    <text evidence="2">The sequence shown here is derived from an EMBL/GenBank/DDBJ whole genome shotgun (WGS) entry which is preliminary data.</text>
</comment>
<feature type="transmembrane region" description="Helical" evidence="1">
    <location>
        <begin position="49"/>
        <end position="68"/>
    </location>
</feature>
<evidence type="ECO:0000313" key="2">
    <source>
        <dbReference type="EMBL" id="GAA4135033.1"/>
    </source>
</evidence>
<protein>
    <submittedName>
        <fullName evidence="2">Uncharacterized protein</fullName>
    </submittedName>
</protein>
<organism evidence="2 3">
    <name type="scientific">Sphingobacterium kyonggiense</name>
    <dbReference type="NCBI Taxonomy" id="714075"/>
    <lineage>
        <taxon>Bacteria</taxon>
        <taxon>Pseudomonadati</taxon>
        <taxon>Bacteroidota</taxon>
        <taxon>Sphingobacteriia</taxon>
        <taxon>Sphingobacteriales</taxon>
        <taxon>Sphingobacteriaceae</taxon>
        <taxon>Sphingobacterium</taxon>
    </lineage>
</organism>
<reference evidence="3" key="1">
    <citation type="journal article" date="2019" name="Int. J. Syst. Evol. Microbiol.">
        <title>The Global Catalogue of Microorganisms (GCM) 10K type strain sequencing project: providing services to taxonomists for standard genome sequencing and annotation.</title>
        <authorList>
            <consortium name="The Broad Institute Genomics Platform"/>
            <consortium name="The Broad Institute Genome Sequencing Center for Infectious Disease"/>
            <person name="Wu L."/>
            <person name="Ma J."/>
        </authorList>
    </citation>
    <scope>NUCLEOTIDE SEQUENCE [LARGE SCALE GENOMIC DNA]</scope>
    <source>
        <strain evidence="3">JCM 16704</strain>
    </source>
</reference>
<feature type="transmembrane region" description="Helical" evidence="1">
    <location>
        <begin position="21"/>
        <end position="43"/>
    </location>
</feature>
<keyword evidence="1" id="KW-0472">Membrane</keyword>
<evidence type="ECO:0000313" key="3">
    <source>
        <dbReference type="Proteomes" id="UP001500101"/>
    </source>
</evidence>
<keyword evidence="1" id="KW-0812">Transmembrane</keyword>
<keyword evidence="3" id="KW-1185">Reference proteome</keyword>
<name>A0ABP7YF14_9SPHI</name>
<gene>
    <name evidence="2" type="ORF">GCM10022216_08560</name>
</gene>
<dbReference type="EMBL" id="BAAAZI010000005">
    <property type="protein sequence ID" value="GAA4135033.1"/>
    <property type="molecule type" value="Genomic_DNA"/>
</dbReference>
<dbReference type="Proteomes" id="UP001500101">
    <property type="component" value="Unassembled WGS sequence"/>
</dbReference>
<proteinExistence type="predicted"/>